<dbReference type="OrthoDB" id="194443at2759"/>
<dbReference type="PROSITE" id="PS50097">
    <property type="entry name" value="BTB"/>
    <property type="match status" value="1"/>
</dbReference>
<sequence>MVMTTNVPLRRRLRITEPDTSMATIFVTADSSEPTCRYLAHENLVVHYSPFFKEALQGNFAEAESKTVTLTDVDPTDVEDFISWIYHQRFPERETDGLETVNQWSGTDGQSTNQTTRMISLYIFCDKYDVPDLKRILIDELFNHMKHRHTLLPRVGSTRDAFERLPHNDPLCHFLVDVHSKFAYSTVWTESEATA</sequence>
<evidence type="ECO:0000259" key="1">
    <source>
        <dbReference type="PROSITE" id="PS50097"/>
    </source>
</evidence>
<organism evidence="2 3">
    <name type="scientific">Didymella heteroderae</name>
    <dbReference type="NCBI Taxonomy" id="1769908"/>
    <lineage>
        <taxon>Eukaryota</taxon>
        <taxon>Fungi</taxon>
        <taxon>Dikarya</taxon>
        <taxon>Ascomycota</taxon>
        <taxon>Pezizomycotina</taxon>
        <taxon>Dothideomycetes</taxon>
        <taxon>Pleosporomycetidae</taxon>
        <taxon>Pleosporales</taxon>
        <taxon>Pleosporineae</taxon>
        <taxon>Didymellaceae</taxon>
        <taxon>Didymella</taxon>
    </lineage>
</organism>
<protein>
    <recommendedName>
        <fullName evidence="1">BTB domain-containing protein</fullName>
    </recommendedName>
</protein>
<dbReference type="Gene3D" id="3.30.710.10">
    <property type="entry name" value="Potassium Channel Kv1.1, Chain A"/>
    <property type="match status" value="1"/>
</dbReference>
<proteinExistence type="predicted"/>
<reference evidence="2" key="1">
    <citation type="submission" date="2019-04" db="EMBL/GenBank/DDBJ databases">
        <title>Sequencing of skin fungus with MAO and IRED activity.</title>
        <authorList>
            <person name="Marsaioli A.J."/>
            <person name="Bonatto J.M.C."/>
            <person name="Reis Junior O."/>
        </authorList>
    </citation>
    <scope>NUCLEOTIDE SEQUENCE</scope>
    <source>
        <strain evidence="2">28M1</strain>
    </source>
</reference>
<dbReference type="AlphaFoldDB" id="A0A9P4WQX1"/>
<dbReference type="PANTHER" id="PTHR47843:SF2">
    <property type="entry name" value="BTB DOMAIN-CONTAINING PROTEIN"/>
    <property type="match status" value="1"/>
</dbReference>
<dbReference type="Proteomes" id="UP000758155">
    <property type="component" value="Unassembled WGS sequence"/>
</dbReference>
<feature type="domain" description="BTB" evidence="1">
    <location>
        <begin position="23"/>
        <end position="94"/>
    </location>
</feature>
<dbReference type="InterPro" id="IPR000210">
    <property type="entry name" value="BTB/POZ_dom"/>
</dbReference>
<dbReference type="EMBL" id="SWKV01000032">
    <property type="protein sequence ID" value="KAF3039153.1"/>
    <property type="molecule type" value="Genomic_DNA"/>
</dbReference>
<dbReference type="Pfam" id="PF00651">
    <property type="entry name" value="BTB"/>
    <property type="match status" value="1"/>
</dbReference>
<accession>A0A9P4WQX1</accession>
<evidence type="ECO:0000313" key="2">
    <source>
        <dbReference type="EMBL" id="KAF3039153.1"/>
    </source>
</evidence>
<dbReference type="InterPro" id="IPR011333">
    <property type="entry name" value="SKP1/BTB/POZ_sf"/>
</dbReference>
<evidence type="ECO:0000313" key="3">
    <source>
        <dbReference type="Proteomes" id="UP000758155"/>
    </source>
</evidence>
<name>A0A9P4WQX1_9PLEO</name>
<comment type="caution">
    <text evidence="2">The sequence shown here is derived from an EMBL/GenBank/DDBJ whole genome shotgun (WGS) entry which is preliminary data.</text>
</comment>
<keyword evidence="3" id="KW-1185">Reference proteome</keyword>
<gene>
    <name evidence="2" type="ORF">E8E12_004159</name>
</gene>
<dbReference type="SUPFAM" id="SSF54695">
    <property type="entry name" value="POZ domain"/>
    <property type="match status" value="1"/>
</dbReference>
<dbReference type="PANTHER" id="PTHR47843">
    <property type="entry name" value="BTB DOMAIN-CONTAINING PROTEIN-RELATED"/>
    <property type="match status" value="1"/>
</dbReference>